<name>A0A402CS44_9BACT</name>
<dbReference type="SUPFAM" id="SSF161098">
    <property type="entry name" value="MetI-like"/>
    <property type="match status" value="1"/>
</dbReference>
<evidence type="ECO:0000256" key="5">
    <source>
        <dbReference type="ARBA" id="ARBA00022989"/>
    </source>
</evidence>
<dbReference type="PANTHER" id="PTHR30193:SF41">
    <property type="entry name" value="DIACETYLCHITOBIOSE UPTAKE SYSTEM PERMEASE PROTEIN NGCF"/>
    <property type="match status" value="1"/>
</dbReference>
<dbReference type="GO" id="GO:0005886">
    <property type="term" value="C:plasma membrane"/>
    <property type="evidence" value="ECO:0007669"/>
    <property type="project" value="UniProtKB-SubCell"/>
</dbReference>
<dbReference type="PANTHER" id="PTHR30193">
    <property type="entry name" value="ABC TRANSPORTER PERMEASE PROTEIN"/>
    <property type="match status" value="1"/>
</dbReference>
<dbReference type="GO" id="GO:0055085">
    <property type="term" value="P:transmembrane transport"/>
    <property type="evidence" value="ECO:0007669"/>
    <property type="project" value="InterPro"/>
</dbReference>
<dbReference type="OrthoDB" id="3265694at2"/>
<sequence>MSNILATRPAIKAASGTGPRGRRSPSDKFAPYLFVSPFLILFAVFGVWPILHSLILAFYHTNGPKSQVFAGFDNFKFLFADPDFHTAVWNTLVFAFWSVVLQIPFALGLAILLNQRWLRGRTFLRLAFFSPNLLGQVFVGVLFSVLLAPQYGLVNKGLHALIGLPLDTKWLANPALVMPALILTSLWLYVGFNMIYFLAALQAVDKELYEAAMIDGAGPWRQFLAVTLPSIRPVAVFVLVTTTIGSFQLFELPYIMLNNSAGPDNAGLTVVMYLYNNGFVTGNLGYASAVGWTLAIGVLLISLAQMRMTGAWKAEAK</sequence>
<evidence type="ECO:0000256" key="2">
    <source>
        <dbReference type="ARBA" id="ARBA00022448"/>
    </source>
</evidence>
<dbReference type="InterPro" id="IPR051393">
    <property type="entry name" value="ABC_transporter_permease"/>
</dbReference>
<evidence type="ECO:0000256" key="4">
    <source>
        <dbReference type="ARBA" id="ARBA00022692"/>
    </source>
</evidence>
<dbReference type="FunCoup" id="A0A402CS44">
    <property type="interactions" value="89"/>
</dbReference>
<dbReference type="EMBL" id="AP025739">
    <property type="protein sequence ID" value="BDI28241.1"/>
    <property type="molecule type" value="Genomic_DNA"/>
</dbReference>
<evidence type="ECO:0000313" key="8">
    <source>
        <dbReference type="EMBL" id="BDI28241.1"/>
    </source>
</evidence>
<feature type="transmembrane region" description="Helical" evidence="7">
    <location>
        <begin position="174"/>
        <end position="199"/>
    </location>
</feature>
<evidence type="ECO:0000256" key="6">
    <source>
        <dbReference type="ARBA" id="ARBA00023136"/>
    </source>
</evidence>
<keyword evidence="9" id="KW-1185">Reference proteome</keyword>
<dbReference type="Pfam" id="PF00528">
    <property type="entry name" value="BPD_transp_1"/>
    <property type="match status" value="1"/>
</dbReference>
<dbReference type="Gene3D" id="1.10.3720.10">
    <property type="entry name" value="MetI-like"/>
    <property type="match status" value="1"/>
</dbReference>
<reference evidence="8 9" key="1">
    <citation type="journal article" date="2019" name="Int. J. Syst. Evol. Microbiol.">
        <title>Capsulimonas corticalis gen. nov., sp. nov., an aerobic capsulated bacterium, of a novel bacterial order, Capsulimonadales ord. nov., of the class Armatimonadia of the phylum Armatimonadetes.</title>
        <authorList>
            <person name="Li J."/>
            <person name="Kudo C."/>
            <person name="Tonouchi A."/>
        </authorList>
    </citation>
    <scope>NUCLEOTIDE SEQUENCE [LARGE SCALE GENOMIC DNA]</scope>
    <source>
        <strain evidence="8 9">AX-7</strain>
    </source>
</reference>
<proteinExistence type="inferred from homology"/>
<feature type="transmembrane region" description="Helical" evidence="7">
    <location>
        <begin position="133"/>
        <end position="154"/>
    </location>
</feature>
<dbReference type="CDD" id="cd06261">
    <property type="entry name" value="TM_PBP2"/>
    <property type="match status" value="1"/>
</dbReference>
<feature type="transmembrane region" description="Helical" evidence="7">
    <location>
        <begin position="284"/>
        <end position="304"/>
    </location>
</feature>
<keyword evidence="5 7" id="KW-1133">Transmembrane helix</keyword>
<dbReference type="KEGG" id="ccot:CCAX7_002920"/>
<comment type="subcellular location">
    <subcellularLocation>
        <location evidence="1 7">Cell membrane</location>
        <topology evidence="1 7">Multi-pass membrane protein</topology>
    </subcellularLocation>
</comment>
<dbReference type="RefSeq" id="WP_119320185.1">
    <property type="nucleotide sequence ID" value="NZ_AP025739.1"/>
</dbReference>
<dbReference type="Proteomes" id="UP000287394">
    <property type="component" value="Chromosome"/>
</dbReference>
<dbReference type="InterPro" id="IPR000515">
    <property type="entry name" value="MetI-like"/>
</dbReference>
<accession>A0A402CS44</accession>
<feature type="transmembrane region" description="Helical" evidence="7">
    <location>
        <begin position="231"/>
        <end position="250"/>
    </location>
</feature>
<keyword evidence="2 7" id="KW-0813">Transport</keyword>
<organism evidence="8 9">
    <name type="scientific">Capsulimonas corticalis</name>
    <dbReference type="NCBI Taxonomy" id="2219043"/>
    <lineage>
        <taxon>Bacteria</taxon>
        <taxon>Bacillati</taxon>
        <taxon>Armatimonadota</taxon>
        <taxon>Armatimonadia</taxon>
        <taxon>Capsulimonadales</taxon>
        <taxon>Capsulimonadaceae</taxon>
        <taxon>Capsulimonas</taxon>
    </lineage>
</organism>
<evidence type="ECO:0000256" key="3">
    <source>
        <dbReference type="ARBA" id="ARBA00022475"/>
    </source>
</evidence>
<dbReference type="PROSITE" id="PS50928">
    <property type="entry name" value="ABC_TM1"/>
    <property type="match status" value="1"/>
</dbReference>
<feature type="transmembrane region" description="Helical" evidence="7">
    <location>
        <begin position="87"/>
        <end position="113"/>
    </location>
</feature>
<evidence type="ECO:0000256" key="7">
    <source>
        <dbReference type="RuleBase" id="RU363032"/>
    </source>
</evidence>
<protein>
    <submittedName>
        <fullName evidence="8">L-arabinose transport system permease protein AraP</fullName>
    </submittedName>
</protein>
<evidence type="ECO:0000313" key="9">
    <source>
        <dbReference type="Proteomes" id="UP000287394"/>
    </source>
</evidence>
<feature type="transmembrane region" description="Helical" evidence="7">
    <location>
        <begin position="29"/>
        <end position="51"/>
    </location>
</feature>
<dbReference type="InterPro" id="IPR035906">
    <property type="entry name" value="MetI-like_sf"/>
</dbReference>
<dbReference type="AlphaFoldDB" id="A0A402CS44"/>
<keyword evidence="3" id="KW-1003">Cell membrane</keyword>
<keyword evidence="4 7" id="KW-0812">Transmembrane</keyword>
<gene>
    <name evidence="8" type="primary">araP</name>
    <name evidence="8" type="ORF">CCAX7_002920</name>
</gene>
<keyword evidence="6 7" id="KW-0472">Membrane</keyword>
<evidence type="ECO:0000256" key="1">
    <source>
        <dbReference type="ARBA" id="ARBA00004651"/>
    </source>
</evidence>
<comment type="similarity">
    <text evidence="7">Belongs to the binding-protein-dependent transport system permease family.</text>
</comment>